<dbReference type="GO" id="GO:0007612">
    <property type="term" value="P:learning"/>
    <property type="evidence" value="ECO:0007669"/>
    <property type="project" value="Ensembl"/>
</dbReference>
<dbReference type="Proteomes" id="UP000002279">
    <property type="component" value="Chromosome 10"/>
</dbReference>
<dbReference type="InterPro" id="IPR057403">
    <property type="entry name" value="Beta-prop_Aladin"/>
</dbReference>
<organism evidence="6 7">
    <name type="scientific">Ornithorhynchus anatinus</name>
    <name type="common">Duckbill platypus</name>
    <dbReference type="NCBI Taxonomy" id="9258"/>
    <lineage>
        <taxon>Eukaryota</taxon>
        <taxon>Metazoa</taxon>
        <taxon>Chordata</taxon>
        <taxon>Craniata</taxon>
        <taxon>Vertebrata</taxon>
        <taxon>Euteleostomi</taxon>
        <taxon>Mammalia</taxon>
        <taxon>Monotremata</taxon>
        <taxon>Ornithorhynchidae</taxon>
        <taxon>Ornithorhynchus</taxon>
    </lineage>
</organism>
<dbReference type="GeneTree" id="ENSGT00390000009446"/>
<feature type="repeat" description="WD" evidence="3">
    <location>
        <begin position="248"/>
        <end position="283"/>
    </location>
</feature>
<dbReference type="SMART" id="SM00320">
    <property type="entry name" value="WD40"/>
    <property type="match status" value="4"/>
</dbReference>
<dbReference type="OMA" id="FQPLYKD"/>
<gene>
    <name evidence="6" type="primary">AAAS</name>
</gene>
<dbReference type="FunCoup" id="A0A6I8P674">
    <property type="interactions" value="3345"/>
</dbReference>
<dbReference type="AlphaFoldDB" id="A0A6I8P674"/>
<dbReference type="InterPro" id="IPR001680">
    <property type="entry name" value="WD40_rpt"/>
</dbReference>
<dbReference type="InParanoid" id="A0A6I8P674"/>
<dbReference type="GO" id="GO:0035264">
    <property type="term" value="P:multicellular organism growth"/>
    <property type="evidence" value="ECO:0007669"/>
    <property type="project" value="Ensembl"/>
</dbReference>
<dbReference type="GO" id="GO:0006979">
    <property type="term" value="P:response to oxidative stress"/>
    <property type="evidence" value="ECO:0007669"/>
    <property type="project" value="Ensembl"/>
</dbReference>
<dbReference type="InterPro" id="IPR019775">
    <property type="entry name" value="WD40_repeat_CS"/>
</dbReference>
<dbReference type="PANTHER" id="PTHR14494">
    <property type="entry name" value="ALADIN/ADRACALIN/AAAS"/>
    <property type="match status" value="1"/>
</dbReference>
<dbReference type="GO" id="GO:0090307">
    <property type="term" value="P:mitotic spindle assembly"/>
    <property type="evidence" value="ECO:0007669"/>
    <property type="project" value="Ensembl"/>
</dbReference>
<dbReference type="SUPFAM" id="SSF50978">
    <property type="entry name" value="WD40 repeat-like"/>
    <property type="match status" value="1"/>
</dbReference>
<dbReference type="Bgee" id="ENSOANG00000049038">
    <property type="expression patterns" value="Expressed in testis and 7 other cell types or tissues"/>
</dbReference>
<dbReference type="PANTHER" id="PTHR14494:SF0">
    <property type="entry name" value="ALADIN"/>
    <property type="match status" value="1"/>
</dbReference>
<feature type="compositionally biased region" description="Pro residues" evidence="4">
    <location>
        <begin position="536"/>
        <end position="550"/>
    </location>
</feature>
<dbReference type="InterPro" id="IPR045139">
    <property type="entry name" value="Aladin"/>
</dbReference>
<accession>A0A6I8P674</accession>
<dbReference type="GO" id="GO:0005813">
    <property type="term" value="C:centrosome"/>
    <property type="evidence" value="ECO:0007669"/>
    <property type="project" value="Ensembl"/>
</dbReference>
<evidence type="ECO:0000256" key="3">
    <source>
        <dbReference type="PROSITE-ProRule" id="PRU00221"/>
    </source>
</evidence>
<dbReference type="GO" id="GO:0006749">
    <property type="term" value="P:glutathione metabolic process"/>
    <property type="evidence" value="ECO:0007669"/>
    <property type="project" value="Ensembl"/>
</dbReference>
<proteinExistence type="predicted"/>
<keyword evidence="2" id="KW-0677">Repeat</keyword>
<name>A0A6I8P674_ORNAN</name>
<evidence type="ECO:0000313" key="6">
    <source>
        <dbReference type="Ensembl" id="ENSOANP00000049551.1"/>
    </source>
</evidence>
<evidence type="ECO:0000256" key="1">
    <source>
        <dbReference type="ARBA" id="ARBA00022574"/>
    </source>
</evidence>
<dbReference type="InterPro" id="IPR036322">
    <property type="entry name" value="WD40_repeat_dom_sf"/>
</dbReference>
<protein>
    <submittedName>
        <fullName evidence="6">Aladin WD repeat nucleoporin</fullName>
    </submittedName>
</protein>
<keyword evidence="7" id="KW-1185">Reference proteome</keyword>
<dbReference type="GO" id="GO:0031965">
    <property type="term" value="C:nuclear membrane"/>
    <property type="evidence" value="ECO:0007669"/>
    <property type="project" value="Ensembl"/>
</dbReference>
<evidence type="ECO:0000256" key="4">
    <source>
        <dbReference type="SAM" id="MobiDB-lite"/>
    </source>
</evidence>
<dbReference type="GO" id="GO:0072686">
    <property type="term" value="C:mitotic spindle"/>
    <property type="evidence" value="ECO:0007669"/>
    <property type="project" value="Ensembl"/>
</dbReference>
<reference evidence="6" key="3">
    <citation type="submission" date="2025-09" db="UniProtKB">
        <authorList>
            <consortium name="Ensembl"/>
        </authorList>
    </citation>
    <scope>IDENTIFICATION</scope>
    <source>
        <strain evidence="6">Glennie</strain>
    </source>
</reference>
<reference evidence="6 7" key="1">
    <citation type="journal article" date="2008" name="Nature">
        <title>Genome analysis of the platypus reveals unique signatures of evolution.</title>
        <authorList>
            <person name="Warren W.C."/>
            <person name="Hillier L.W."/>
            <person name="Marshall Graves J.A."/>
            <person name="Birney E."/>
            <person name="Ponting C.P."/>
            <person name="Grutzner F."/>
            <person name="Belov K."/>
            <person name="Miller W."/>
            <person name="Clarke L."/>
            <person name="Chinwalla A.T."/>
            <person name="Yang S.P."/>
            <person name="Heger A."/>
            <person name="Locke D.P."/>
            <person name="Miethke P."/>
            <person name="Waters P.D."/>
            <person name="Veyrunes F."/>
            <person name="Fulton L."/>
            <person name="Fulton B."/>
            <person name="Graves T."/>
            <person name="Wallis J."/>
            <person name="Puente X.S."/>
            <person name="Lopez-Otin C."/>
            <person name="Ordonez G.R."/>
            <person name="Eichler E.E."/>
            <person name="Chen L."/>
            <person name="Cheng Z."/>
            <person name="Deakin J.E."/>
            <person name="Alsop A."/>
            <person name="Thompson K."/>
            <person name="Kirby P."/>
            <person name="Papenfuss A.T."/>
            <person name="Wakefield M.J."/>
            <person name="Olender T."/>
            <person name="Lancet D."/>
            <person name="Huttley G.A."/>
            <person name="Smit A.F."/>
            <person name="Pask A."/>
            <person name="Temple-Smith P."/>
            <person name="Batzer M.A."/>
            <person name="Walker J.A."/>
            <person name="Konkel M.K."/>
            <person name="Harris R.S."/>
            <person name="Whittington C.M."/>
            <person name="Wong E.S."/>
            <person name="Gemmell N.J."/>
            <person name="Buschiazzo E."/>
            <person name="Vargas Jentzsch I.M."/>
            <person name="Merkel A."/>
            <person name="Schmitz J."/>
            <person name="Zemann A."/>
            <person name="Churakov G."/>
            <person name="Kriegs J.O."/>
            <person name="Brosius J."/>
            <person name="Murchison E.P."/>
            <person name="Sachidanandam R."/>
            <person name="Smith C."/>
            <person name="Hannon G.J."/>
            <person name="Tsend-Ayush E."/>
            <person name="McMillan D."/>
            <person name="Attenborough R."/>
            <person name="Rens W."/>
            <person name="Ferguson-Smith M."/>
            <person name="Lefevre C.M."/>
            <person name="Sharp J.A."/>
            <person name="Nicholas K.R."/>
            <person name="Ray D.A."/>
            <person name="Kube M."/>
            <person name="Reinhardt R."/>
            <person name="Pringle T.H."/>
            <person name="Taylor J."/>
            <person name="Jones R.C."/>
            <person name="Nixon B."/>
            <person name="Dacheux J.L."/>
            <person name="Niwa H."/>
            <person name="Sekita Y."/>
            <person name="Huang X."/>
            <person name="Stark A."/>
            <person name="Kheradpour P."/>
            <person name="Kellis M."/>
            <person name="Flicek P."/>
            <person name="Chen Y."/>
            <person name="Webber C."/>
            <person name="Hardison R."/>
            <person name="Nelson J."/>
            <person name="Hallsworth-Pepin K."/>
            <person name="Delehaunty K."/>
            <person name="Markovic C."/>
            <person name="Minx P."/>
            <person name="Feng Y."/>
            <person name="Kremitzki C."/>
            <person name="Mitreva M."/>
            <person name="Glasscock J."/>
            <person name="Wylie T."/>
            <person name="Wohldmann P."/>
            <person name="Thiru P."/>
            <person name="Nhan M.N."/>
            <person name="Pohl C.S."/>
            <person name="Smith S.M."/>
            <person name="Hou S."/>
            <person name="Nefedov M."/>
            <person name="de Jong P.J."/>
            <person name="Renfree M.B."/>
            <person name="Mardis E.R."/>
            <person name="Wilson R.K."/>
        </authorList>
    </citation>
    <scope>NUCLEOTIDE SEQUENCE [LARGE SCALE GENOMIC DNA]</scope>
    <source>
        <strain evidence="6 7">Glennie</strain>
    </source>
</reference>
<dbReference type="GO" id="GO:0005643">
    <property type="term" value="C:nuclear pore"/>
    <property type="evidence" value="ECO:0000318"/>
    <property type="project" value="GO_Central"/>
</dbReference>
<reference evidence="6" key="2">
    <citation type="submission" date="2025-08" db="UniProtKB">
        <authorList>
            <consortium name="Ensembl"/>
        </authorList>
    </citation>
    <scope>IDENTIFICATION</scope>
    <source>
        <strain evidence="6">Glennie</strain>
    </source>
</reference>
<dbReference type="PROSITE" id="PS50082">
    <property type="entry name" value="WD_REPEATS_2"/>
    <property type="match status" value="1"/>
</dbReference>
<evidence type="ECO:0000313" key="7">
    <source>
        <dbReference type="Proteomes" id="UP000002279"/>
    </source>
</evidence>
<evidence type="ECO:0000256" key="2">
    <source>
        <dbReference type="ARBA" id="ARBA00022737"/>
    </source>
</evidence>
<dbReference type="Gene3D" id="2.130.10.10">
    <property type="entry name" value="YVTN repeat-like/Quinoprotein amine dehydrogenase"/>
    <property type="match status" value="2"/>
</dbReference>
<dbReference type="Ensembl" id="ENSOANT00000063662.1">
    <property type="protein sequence ID" value="ENSOANP00000049551.1"/>
    <property type="gene ID" value="ENSOANG00000049038.1"/>
</dbReference>
<dbReference type="GO" id="GO:0005829">
    <property type="term" value="C:cytosol"/>
    <property type="evidence" value="ECO:0007669"/>
    <property type="project" value="Ensembl"/>
</dbReference>
<dbReference type="GO" id="GO:0009566">
    <property type="term" value="P:fertilization"/>
    <property type="evidence" value="ECO:0007669"/>
    <property type="project" value="Ensembl"/>
</dbReference>
<sequence length="550" mass="59497">MGTLGPFPPPPPRGQVTLYEHNNELVTGRDYESPPPHFRGQWINLPVVSPGKELSRGPGRTEPGARAAFIHHREGVWKRCVCAWRDAGLSGVLSEIAESEEEEVFDWVRTASSWALTLCQWALSLHGSLFPHLSLRSEDLIAEFARVTDWSGGPIRAFAWHPHTNKFAIALLDDSVRVYNSNSPTIPHLKHRLQRAVSALAWKPLSASVLAVGCHSCILLWTLDPGALATRPSSGCAQVLSHPGHSPVTSLAWAPSGGRLLSASPADAAVLVWDVATESRLALPRVRGGGGVTQLLWSPDGSKVLAATPAPVFRVWDTTMWTYERWPTLTGRCQTACWSPDGRRLLFAVLGEPLLYSLTFPEPTGEARGQVGGSETATIVADLSETAVWTGAREERLGGEVLSVVWDPSGERLAVLVKGTPAVQDGRPLILLFRTRNTPVFELLPDLDRSPRFPGLSGFIQGEEGAWPQIIAFHPAFRKGALLSVCWSSGRVAHVPLYFVNAQFPRFSPALVRTQEPPAGGGSTPAGPLFSETAPGPAPWALPTQTPAPE</sequence>
<keyword evidence="1 3" id="KW-0853">WD repeat</keyword>
<dbReference type="GO" id="GO:0005654">
    <property type="term" value="C:nucleoplasm"/>
    <property type="evidence" value="ECO:0007669"/>
    <property type="project" value="Ensembl"/>
</dbReference>
<dbReference type="PROSITE" id="PS00678">
    <property type="entry name" value="WD_REPEATS_1"/>
    <property type="match status" value="1"/>
</dbReference>
<feature type="domain" description="Aladin seven-bladed propeller" evidence="5">
    <location>
        <begin position="137"/>
        <end position="498"/>
    </location>
</feature>
<dbReference type="GO" id="GO:0001578">
    <property type="term" value="P:microtubule bundle formation"/>
    <property type="evidence" value="ECO:0007669"/>
    <property type="project" value="Ensembl"/>
</dbReference>
<dbReference type="GO" id="GO:0000922">
    <property type="term" value="C:spindle pole"/>
    <property type="evidence" value="ECO:0007669"/>
    <property type="project" value="Ensembl"/>
</dbReference>
<dbReference type="Pfam" id="PF25460">
    <property type="entry name" value="Beta-prop_Aladin"/>
    <property type="match status" value="1"/>
</dbReference>
<feature type="region of interest" description="Disordered" evidence="4">
    <location>
        <begin position="513"/>
        <end position="550"/>
    </location>
</feature>
<dbReference type="InterPro" id="IPR015943">
    <property type="entry name" value="WD40/YVTN_repeat-like_dom_sf"/>
</dbReference>
<dbReference type="GO" id="GO:0006913">
    <property type="term" value="P:nucleocytoplasmic transport"/>
    <property type="evidence" value="ECO:0000318"/>
    <property type="project" value="GO_Central"/>
</dbReference>
<evidence type="ECO:0000259" key="5">
    <source>
        <dbReference type="Pfam" id="PF25460"/>
    </source>
</evidence>